<dbReference type="Proteomes" id="UP000183649">
    <property type="component" value="Unassembled WGS sequence"/>
</dbReference>
<gene>
    <name evidence="2" type="ORF">Ga0061069_10524</name>
</gene>
<keyword evidence="1" id="KW-0472">Membrane</keyword>
<keyword evidence="3" id="KW-1185">Reference proteome</keyword>
<reference evidence="3" key="1">
    <citation type="submission" date="2015-08" db="EMBL/GenBank/DDBJ databases">
        <authorList>
            <person name="Varghese N."/>
        </authorList>
    </citation>
    <scope>NUCLEOTIDE SEQUENCE [LARGE SCALE GENOMIC DNA]</scope>
    <source>
        <strain evidence="3">DSM 18181</strain>
    </source>
</reference>
<dbReference type="AlphaFoldDB" id="A0A0K6I1F3"/>
<name>A0A0K6I1F3_9BURK</name>
<dbReference type="RefSeq" id="WP_072243009.1">
    <property type="nucleotide sequence ID" value="NZ_CYHF01000005.1"/>
</dbReference>
<evidence type="ECO:0000313" key="3">
    <source>
        <dbReference type="Proteomes" id="UP000183649"/>
    </source>
</evidence>
<organism evidence="2 3">
    <name type="scientific">Thiomonas bhubaneswarensis</name>
    <dbReference type="NCBI Taxonomy" id="339866"/>
    <lineage>
        <taxon>Bacteria</taxon>
        <taxon>Pseudomonadati</taxon>
        <taxon>Pseudomonadota</taxon>
        <taxon>Betaproteobacteria</taxon>
        <taxon>Burkholderiales</taxon>
        <taxon>Thiomonas</taxon>
    </lineage>
</organism>
<evidence type="ECO:0000256" key="1">
    <source>
        <dbReference type="SAM" id="Phobius"/>
    </source>
</evidence>
<feature type="transmembrane region" description="Helical" evidence="1">
    <location>
        <begin position="118"/>
        <end position="134"/>
    </location>
</feature>
<keyword evidence="1" id="KW-1133">Transmembrane helix</keyword>
<dbReference type="InterPro" id="IPR046513">
    <property type="entry name" value="DUF6691"/>
</dbReference>
<protein>
    <submittedName>
        <fullName evidence="2">Sulphur transport</fullName>
    </submittedName>
</protein>
<sequence>MMNLIAMVCGLLFSLGLLVSGMVDPDKVIGFLNIAGHWDPSLAFVMIGAILTNLLPMRLAMRRKESMLLHCPMDLPKASQITKRLVFGSVIFGLGWGLSGICPGPALVNIGTAQPDRLLFFVFMVLGMGGYEIWNRQISNQRTPVAHFSDALELLPLGREIQPPLRAKLAAQGDGHQMTILIDTPLSVGERYWVMQSGQTRRQARCYVVQHFRPGVREGDIASAVLVAYLLLDIPEPALVDDSASSPLNSAQKEMA</sequence>
<feature type="transmembrane region" description="Helical" evidence="1">
    <location>
        <begin position="81"/>
        <end position="98"/>
    </location>
</feature>
<evidence type="ECO:0000313" key="2">
    <source>
        <dbReference type="EMBL" id="CUA96916.1"/>
    </source>
</evidence>
<accession>A0A0K6I1F3</accession>
<keyword evidence="1" id="KW-0812">Transmembrane</keyword>
<dbReference type="Pfam" id="PF20398">
    <property type="entry name" value="DUF6691"/>
    <property type="match status" value="1"/>
</dbReference>
<dbReference type="EMBL" id="CYHF01000005">
    <property type="protein sequence ID" value="CUA96916.1"/>
    <property type="molecule type" value="Genomic_DNA"/>
</dbReference>
<feature type="transmembrane region" description="Helical" evidence="1">
    <location>
        <begin position="41"/>
        <end position="60"/>
    </location>
</feature>
<dbReference type="STRING" id="339866.GCA_001418255_01530"/>
<proteinExistence type="predicted"/>